<keyword evidence="2" id="KW-1185">Reference proteome</keyword>
<organism evidence="1 2">
    <name type="scientific">Tripterygium wilfordii</name>
    <name type="common">Thunder God vine</name>
    <dbReference type="NCBI Taxonomy" id="458696"/>
    <lineage>
        <taxon>Eukaryota</taxon>
        <taxon>Viridiplantae</taxon>
        <taxon>Streptophyta</taxon>
        <taxon>Embryophyta</taxon>
        <taxon>Tracheophyta</taxon>
        <taxon>Spermatophyta</taxon>
        <taxon>Magnoliopsida</taxon>
        <taxon>eudicotyledons</taxon>
        <taxon>Gunneridae</taxon>
        <taxon>Pentapetalae</taxon>
        <taxon>rosids</taxon>
        <taxon>fabids</taxon>
        <taxon>Celastrales</taxon>
        <taxon>Celastraceae</taxon>
        <taxon>Tripterygium</taxon>
    </lineage>
</organism>
<dbReference type="EMBL" id="JAAARO010000023">
    <property type="protein sequence ID" value="KAF5726226.1"/>
    <property type="molecule type" value="Genomic_DNA"/>
</dbReference>
<dbReference type="InParanoid" id="A0A7J7BXF4"/>
<sequence length="125" mass="14263">MVQSAKECIKQHRSNSEIYGRMQAVFVEMDTSPSTTAVAEELQDLKQAVMKSNDEGSAKGKFDPEKHIDAYLPVRDKDTPDARIEASEDEFYDAEILDEMTTHRGELKLRTLSFNEDRMYQVGLN</sequence>
<gene>
    <name evidence="1" type="ORF">HS088_TW23G00968</name>
</gene>
<accession>A0A7J7BXF4</accession>
<dbReference type="Proteomes" id="UP000593562">
    <property type="component" value="Unassembled WGS sequence"/>
</dbReference>
<evidence type="ECO:0000313" key="2">
    <source>
        <dbReference type="Proteomes" id="UP000593562"/>
    </source>
</evidence>
<comment type="caution">
    <text evidence="1">The sequence shown here is derived from an EMBL/GenBank/DDBJ whole genome shotgun (WGS) entry which is preliminary data.</text>
</comment>
<reference evidence="1 2" key="1">
    <citation type="journal article" date="2020" name="Nat. Commun.">
        <title>Genome of Tripterygium wilfordii and identification of cytochrome P450 involved in triptolide biosynthesis.</title>
        <authorList>
            <person name="Tu L."/>
            <person name="Su P."/>
            <person name="Zhang Z."/>
            <person name="Gao L."/>
            <person name="Wang J."/>
            <person name="Hu T."/>
            <person name="Zhou J."/>
            <person name="Zhang Y."/>
            <person name="Zhao Y."/>
            <person name="Liu Y."/>
            <person name="Song Y."/>
            <person name="Tong Y."/>
            <person name="Lu Y."/>
            <person name="Yang J."/>
            <person name="Xu C."/>
            <person name="Jia M."/>
            <person name="Peters R.J."/>
            <person name="Huang L."/>
            <person name="Gao W."/>
        </authorList>
    </citation>
    <scope>NUCLEOTIDE SEQUENCE [LARGE SCALE GENOMIC DNA]</scope>
    <source>
        <strain evidence="2">cv. XIE 37</strain>
        <tissue evidence="1">Leaf</tissue>
    </source>
</reference>
<protein>
    <submittedName>
        <fullName evidence="1">Uncharacterized protein</fullName>
    </submittedName>
</protein>
<dbReference type="AlphaFoldDB" id="A0A7J7BXF4"/>
<evidence type="ECO:0000313" key="1">
    <source>
        <dbReference type="EMBL" id="KAF5726226.1"/>
    </source>
</evidence>
<proteinExistence type="predicted"/>
<name>A0A7J7BXF4_TRIWF</name>